<comment type="caution">
    <text evidence="8">The sequence shown here is derived from an EMBL/GenBank/DDBJ whole genome shotgun (WGS) entry which is preliminary data.</text>
</comment>
<dbReference type="Pfam" id="PF03134">
    <property type="entry name" value="TB2_DP1_HVA22"/>
    <property type="match status" value="1"/>
</dbReference>
<feature type="compositionally biased region" description="Polar residues" evidence="7">
    <location>
        <begin position="277"/>
        <end position="297"/>
    </location>
</feature>
<keyword evidence="9" id="KW-1185">Reference proteome</keyword>
<keyword evidence="3 6" id="KW-0812">Transmembrane</keyword>
<feature type="compositionally biased region" description="Polar residues" evidence="7">
    <location>
        <begin position="317"/>
        <end position="326"/>
    </location>
</feature>
<name>A0AAD3TNV6_9TREE</name>
<evidence type="ECO:0000256" key="2">
    <source>
        <dbReference type="ARBA" id="ARBA00008573"/>
    </source>
</evidence>
<evidence type="ECO:0000256" key="4">
    <source>
        <dbReference type="ARBA" id="ARBA00022989"/>
    </source>
</evidence>
<dbReference type="AlphaFoldDB" id="A0AAD3TNV6"/>
<evidence type="ECO:0000256" key="6">
    <source>
        <dbReference type="RuleBase" id="RU362006"/>
    </source>
</evidence>
<accession>A0AAD3TNV6</accession>
<feature type="compositionally biased region" description="Basic and acidic residues" evidence="7">
    <location>
        <begin position="298"/>
        <end position="314"/>
    </location>
</feature>
<evidence type="ECO:0000256" key="1">
    <source>
        <dbReference type="ARBA" id="ARBA00004141"/>
    </source>
</evidence>
<feature type="transmembrane region" description="Helical" evidence="6">
    <location>
        <begin position="45"/>
        <end position="65"/>
    </location>
</feature>
<dbReference type="GO" id="GO:0016020">
    <property type="term" value="C:membrane"/>
    <property type="evidence" value="ECO:0007669"/>
    <property type="project" value="UniProtKB-SubCell"/>
</dbReference>
<evidence type="ECO:0000313" key="9">
    <source>
        <dbReference type="Proteomes" id="UP001222932"/>
    </source>
</evidence>
<feature type="transmembrane region" description="Helical" evidence="6">
    <location>
        <begin position="72"/>
        <end position="93"/>
    </location>
</feature>
<evidence type="ECO:0000256" key="3">
    <source>
        <dbReference type="ARBA" id="ARBA00022692"/>
    </source>
</evidence>
<reference evidence="8" key="2">
    <citation type="submission" date="2023-06" db="EMBL/GenBank/DDBJ databases">
        <authorList>
            <person name="Kobayashi Y."/>
            <person name="Kayamori A."/>
            <person name="Aoki K."/>
            <person name="Shiwa Y."/>
            <person name="Fujita N."/>
            <person name="Sugita T."/>
            <person name="Iwasaki W."/>
            <person name="Tanaka N."/>
            <person name="Takashima M."/>
        </authorList>
    </citation>
    <scope>NUCLEOTIDE SEQUENCE</scope>
    <source>
        <strain evidence="8">HIS016</strain>
    </source>
</reference>
<dbReference type="EMBL" id="BTCM01000001">
    <property type="protein sequence ID" value="GMK53725.1"/>
    <property type="molecule type" value="Genomic_DNA"/>
</dbReference>
<dbReference type="InterPro" id="IPR004345">
    <property type="entry name" value="TB2_DP1_HVA22"/>
</dbReference>
<dbReference type="PANTHER" id="PTHR12300">
    <property type="entry name" value="HVA22-LIKE PROTEINS"/>
    <property type="match status" value="1"/>
</dbReference>
<comment type="similarity">
    <text evidence="2 6">Belongs to the DP1 family.</text>
</comment>
<comment type="caution">
    <text evidence="6">Lacks conserved residue(s) required for the propagation of feature annotation.</text>
</comment>
<feature type="region of interest" description="Disordered" evidence="7">
    <location>
        <begin position="266"/>
        <end position="326"/>
    </location>
</feature>
<reference evidence="8" key="1">
    <citation type="journal article" date="2023" name="BMC Genomics">
        <title>Chromosome-level genome assemblies of Cutaneotrichosporon spp. (Trichosporonales, Basidiomycota) reveal imbalanced evolution between nucleotide sequences and chromosome synteny.</title>
        <authorList>
            <person name="Kobayashi Y."/>
            <person name="Kayamori A."/>
            <person name="Aoki K."/>
            <person name="Shiwa Y."/>
            <person name="Matsutani M."/>
            <person name="Fujita N."/>
            <person name="Sugita T."/>
            <person name="Iwasaki W."/>
            <person name="Tanaka N."/>
            <person name="Takashima M."/>
        </authorList>
    </citation>
    <scope>NUCLEOTIDE SEQUENCE</scope>
    <source>
        <strain evidence="8">HIS016</strain>
    </source>
</reference>
<keyword evidence="4 6" id="KW-1133">Transmembrane helix</keyword>
<dbReference type="Proteomes" id="UP001222932">
    <property type="component" value="Unassembled WGS sequence"/>
</dbReference>
<sequence length="326" mass="34705">MPLLLTSWINVTGEFLYPAYCSYKALARRQGVAAANGDAELERWLQYWALVGAWTALEGAVGWILNWLPFYTLFKTIIFLYLAISTTGTPYVYDNFLAPLFAEHEPAVDEFIGSIRGQAGAHARGGLGWAYERVRVMLGAEYLSQAGQQQFGLQPGSLSGPTGPNSTLNPPTLADPASGGLQQAAGMFQGLANRYLPSALAAVTAAAGGAQQASARGFDVPPTRVPPTFPVHEPLGPAPLPPTELAHLAGSRAFMYASEDVYGSARTQGGNARARNVDTSRTSSDASLNNLGASFTEIQREEAAGADPGSERRKSWISWSGQPKPA</sequence>
<dbReference type="PANTHER" id="PTHR12300:SF161">
    <property type="entry name" value="RECEPTOR EXPRESSION-ENHANCING PROTEIN"/>
    <property type="match status" value="1"/>
</dbReference>
<keyword evidence="5 6" id="KW-0472">Membrane</keyword>
<proteinExistence type="inferred from homology"/>
<evidence type="ECO:0000256" key="7">
    <source>
        <dbReference type="SAM" id="MobiDB-lite"/>
    </source>
</evidence>
<protein>
    <recommendedName>
        <fullName evidence="6">Protein YOP1</fullName>
    </recommendedName>
</protein>
<gene>
    <name evidence="8" type="ORF">CspeluHIS016_0103110</name>
</gene>
<evidence type="ECO:0000313" key="8">
    <source>
        <dbReference type="EMBL" id="GMK53725.1"/>
    </source>
</evidence>
<comment type="subcellular location">
    <subcellularLocation>
        <location evidence="1 6">Membrane</location>
        <topology evidence="1 6">Multi-pass membrane protein</topology>
    </subcellularLocation>
</comment>
<organism evidence="8 9">
    <name type="scientific">Cutaneotrichosporon spelunceum</name>
    <dbReference type="NCBI Taxonomy" id="1672016"/>
    <lineage>
        <taxon>Eukaryota</taxon>
        <taxon>Fungi</taxon>
        <taxon>Dikarya</taxon>
        <taxon>Basidiomycota</taxon>
        <taxon>Agaricomycotina</taxon>
        <taxon>Tremellomycetes</taxon>
        <taxon>Trichosporonales</taxon>
        <taxon>Trichosporonaceae</taxon>
        <taxon>Cutaneotrichosporon</taxon>
    </lineage>
</organism>
<evidence type="ECO:0000256" key="5">
    <source>
        <dbReference type="ARBA" id="ARBA00023136"/>
    </source>
</evidence>